<dbReference type="PANTHER" id="PTHR43133:SF62">
    <property type="entry name" value="RNA POLYMERASE SIGMA FACTOR SIGZ"/>
    <property type="match status" value="1"/>
</dbReference>
<dbReference type="PATRIC" id="fig|442562.3.peg.1260"/>
<dbReference type="SUPFAM" id="SSF88659">
    <property type="entry name" value="Sigma3 and sigma4 domains of RNA polymerase sigma factors"/>
    <property type="match status" value="1"/>
</dbReference>
<dbReference type="SUPFAM" id="SSF88946">
    <property type="entry name" value="Sigma2 domain of RNA polymerase sigma factors"/>
    <property type="match status" value="1"/>
</dbReference>
<gene>
    <name evidence="7" type="ORF">Rumeso_01271</name>
</gene>
<dbReference type="RefSeq" id="WP_037280004.1">
    <property type="nucleotide sequence ID" value="NZ_KK088568.1"/>
</dbReference>
<evidence type="ECO:0000256" key="3">
    <source>
        <dbReference type="ARBA" id="ARBA00023082"/>
    </source>
</evidence>
<keyword evidence="2" id="KW-0805">Transcription regulation</keyword>
<dbReference type="STRING" id="442562.Rumeso_01271"/>
<evidence type="ECO:0000256" key="2">
    <source>
        <dbReference type="ARBA" id="ARBA00023015"/>
    </source>
</evidence>
<keyword evidence="4" id="KW-0804">Transcription</keyword>
<evidence type="ECO:0000259" key="5">
    <source>
        <dbReference type="Pfam" id="PF04542"/>
    </source>
</evidence>
<dbReference type="NCBIfam" id="TIGR02937">
    <property type="entry name" value="sigma70-ECF"/>
    <property type="match status" value="1"/>
</dbReference>
<dbReference type="InterPro" id="IPR013325">
    <property type="entry name" value="RNA_pol_sigma_r2"/>
</dbReference>
<sequence>MASLNEIEGMIARMAMGDRSALASLYAATSAKLFGIALRVLDDRAEAEDALQEIFVKLWHNAGRYRSNGLSPMTWLITVARNHAIDRLRARRSQQAAPIDEVAEVADGGDTPEEAAVASSIRARIGDCLGTLDPARADAIRRCYLQGEAYAELAARYDVPLNTIRTWLRRGLLRLRECLGS</sequence>
<evidence type="ECO:0000313" key="8">
    <source>
        <dbReference type="Proteomes" id="UP000019666"/>
    </source>
</evidence>
<keyword evidence="3" id="KW-0731">Sigma factor</keyword>
<reference evidence="7 8" key="1">
    <citation type="submission" date="2013-02" db="EMBL/GenBank/DDBJ databases">
        <authorList>
            <person name="Fiebig A."/>
            <person name="Goeker M."/>
            <person name="Klenk H.-P.P."/>
        </authorList>
    </citation>
    <scope>NUCLEOTIDE SEQUENCE [LARGE SCALE GENOMIC DNA]</scope>
    <source>
        <strain evidence="7 8">DSM 19309</strain>
    </source>
</reference>
<dbReference type="HOGENOM" id="CLU_047691_9_3_5"/>
<evidence type="ECO:0000313" key="7">
    <source>
        <dbReference type="EMBL" id="EYD77159.1"/>
    </source>
</evidence>
<dbReference type="EMBL" id="AOSK01000035">
    <property type="protein sequence ID" value="EYD77159.1"/>
    <property type="molecule type" value="Genomic_DNA"/>
</dbReference>
<dbReference type="GO" id="GO:0006352">
    <property type="term" value="P:DNA-templated transcription initiation"/>
    <property type="evidence" value="ECO:0007669"/>
    <property type="project" value="InterPro"/>
</dbReference>
<dbReference type="OrthoDB" id="9803470at2"/>
<dbReference type="InterPro" id="IPR036388">
    <property type="entry name" value="WH-like_DNA-bd_sf"/>
</dbReference>
<feature type="domain" description="RNA polymerase sigma-70 region 2" evidence="5">
    <location>
        <begin position="25"/>
        <end position="92"/>
    </location>
</feature>
<dbReference type="InterPro" id="IPR013249">
    <property type="entry name" value="RNA_pol_sigma70_r4_t2"/>
</dbReference>
<comment type="similarity">
    <text evidence="1">Belongs to the sigma-70 factor family. ECF subfamily.</text>
</comment>
<dbReference type="Gene3D" id="1.10.10.10">
    <property type="entry name" value="Winged helix-like DNA-binding domain superfamily/Winged helix DNA-binding domain"/>
    <property type="match status" value="1"/>
</dbReference>
<dbReference type="InterPro" id="IPR013324">
    <property type="entry name" value="RNA_pol_sigma_r3/r4-like"/>
</dbReference>
<dbReference type="GO" id="GO:0003677">
    <property type="term" value="F:DNA binding"/>
    <property type="evidence" value="ECO:0007669"/>
    <property type="project" value="InterPro"/>
</dbReference>
<feature type="domain" description="RNA polymerase sigma factor 70 region 4 type 2" evidence="6">
    <location>
        <begin position="123"/>
        <end position="175"/>
    </location>
</feature>
<dbReference type="Pfam" id="PF08281">
    <property type="entry name" value="Sigma70_r4_2"/>
    <property type="match status" value="1"/>
</dbReference>
<dbReference type="GO" id="GO:0016987">
    <property type="term" value="F:sigma factor activity"/>
    <property type="evidence" value="ECO:0007669"/>
    <property type="project" value="UniProtKB-KW"/>
</dbReference>
<evidence type="ECO:0000256" key="1">
    <source>
        <dbReference type="ARBA" id="ARBA00010641"/>
    </source>
</evidence>
<dbReference type="Gene3D" id="1.10.1740.10">
    <property type="match status" value="1"/>
</dbReference>
<proteinExistence type="inferred from homology"/>
<name>A0A017HTT7_9RHOB</name>
<organism evidence="7 8">
    <name type="scientific">Rubellimicrobium mesophilum DSM 19309</name>
    <dbReference type="NCBI Taxonomy" id="442562"/>
    <lineage>
        <taxon>Bacteria</taxon>
        <taxon>Pseudomonadati</taxon>
        <taxon>Pseudomonadota</taxon>
        <taxon>Alphaproteobacteria</taxon>
        <taxon>Rhodobacterales</taxon>
        <taxon>Roseobacteraceae</taxon>
        <taxon>Rubellimicrobium</taxon>
    </lineage>
</organism>
<dbReference type="InterPro" id="IPR039425">
    <property type="entry name" value="RNA_pol_sigma-70-like"/>
</dbReference>
<dbReference type="Pfam" id="PF04542">
    <property type="entry name" value="Sigma70_r2"/>
    <property type="match status" value="1"/>
</dbReference>
<dbReference type="Proteomes" id="UP000019666">
    <property type="component" value="Unassembled WGS sequence"/>
</dbReference>
<accession>A0A017HTT7</accession>
<keyword evidence="8" id="KW-1185">Reference proteome</keyword>
<evidence type="ECO:0000256" key="4">
    <source>
        <dbReference type="ARBA" id="ARBA00023163"/>
    </source>
</evidence>
<dbReference type="InterPro" id="IPR007627">
    <property type="entry name" value="RNA_pol_sigma70_r2"/>
</dbReference>
<protein>
    <submittedName>
        <fullName evidence="7">RNA polymerase sigma-70 factor</fullName>
    </submittedName>
</protein>
<comment type="caution">
    <text evidence="7">The sequence shown here is derived from an EMBL/GenBank/DDBJ whole genome shotgun (WGS) entry which is preliminary data.</text>
</comment>
<dbReference type="PANTHER" id="PTHR43133">
    <property type="entry name" value="RNA POLYMERASE ECF-TYPE SIGMA FACTO"/>
    <property type="match status" value="1"/>
</dbReference>
<dbReference type="AlphaFoldDB" id="A0A017HTT7"/>
<evidence type="ECO:0000259" key="6">
    <source>
        <dbReference type="Pfam" id="PF08281"/>
    </source>
</evidence>
<dbReference type="InterPro" id="IPR014284">
    <property type="entry name" value="RNA_pol_sigma-70_dom"/>
</dbReference>